<evidence type="ECO:0000256" key="3">
    <source>
        <dbReference type="ARBA" id="ARBA00022475"/>
    </source>
</evidence>
<gene>
    <name evidence="10" type="ORF">GB882_13365</name>
</gene>
<dbReference type="PANTHER" id="PTHR30193">
    <property type="entry name" value="ABC TRANSPORTER PERMEASE PROTEIN"/>
    <property type="match status" value="1"/>
</dbReference>
<feature type="transmembrane region" description="Helical" evidence="7">
    <location>
        <begin position="184"/>
        <end position="210"/>
    </location>
</feature>
<comment type="similarity">
    <text evidence="7">Belongs to the binding-protein-dependent transport system permease family.</text>
</comment>
<evidence type="ECO:0000256" key="8">
    <source>
        <dbReference type="SAM" id="MobiDB-lite"/>
    </source>
</evidence>
<dbReference type="GO" id="GO:0055085">
    <property type="term" value="P:transmembrane transport"/>
    <property type="evidence" value="ECO:0007669"/>
    <property type="project" value="InterPro"/>
</dbReference>
<dbReference type="EMBL" id="WHPD01002881">
    <property type="protein sequence ID" value="MPV89659.1"/>
    <property type="molecule type" value="Genomic_DNA"/>
</dbReference>
<dbReference type="GO" id="GO:0005886">
    <property type="term" value="C:plasma membrane"/>
    <property type="evidence" value="ECO:0007669"/>
    <property type="project" value="UniProtKB-SubCell"/>
</dbReference>
<evidence type="ECO:0000256" key="1">
    <source>
        <dbReference type="ARBA" id="ARBA00004651"/>
    </source>
</evidence>
<feature type="transmembrane region" description="Helical" evidence="7">
    <location>
        <begin position="40"/>
        <end position="67"/>
    </location>
</feature>
<dbReference type="Proteomes" id="UP000429644">
    <property type="component" value="Unassembled WGS sequence"/>
</dbReference>
<feature type="transmembrane region" description="Helical" evidence="7">
    <location>
        <begin position="285"/>
        <end position="308"/>
    </location>
</feature>
<feature type="domain" description="ABC transmembrane type-1" evidence="9">
    <location>
        <begin position="97"/>
        <end position="309"/>
    </location>
</feature>
<dbReference type="AlphaFoldDB" id="A0A7J9UYF3"/>
<dbReference type="Pfam" id="PF00528">
    <property type="entry name" value="BPD_transp_1"/>
    <property type="match status" value="1"/>
</dbReference>
<accession>A0A7J9UYF3</accession>
<comment type="caution">
    <text evidence="10">The sequence shown here is derived from an EMBL/GenBank/DDBJ whole genome shotgun (WGS) entry which is preliminary data.</text>
</comment>
<dbReference type="SUPFAM" id="SSF161098">
    <property type="entry name" value="MetI-like"/>
    <property type="match status" value="1"/>
</dbReference>
<dbReference type="PANTHER" id="PTHR30193:SF37">
    <property type="entry name" value="INNER MEMBRANE ABC TRANSPORTER PERMEASE PROTEIN YCJO"/>
    <property type="match status" value="1"/>
</dbReference>
<dbReference type="OrthoDB" id="3210259at2"/>
<dbReference type="InterPro" id="IPR051393">
    <property type="entry name" value="ABC_transporter_permease"/>
</dbReference>
<keyword evidence="11" id="KW-1185">Reference proteome</keyword>
<protein>
    <submittedName>
        <fullName evidence="10">ABC transporter permease subunit</fullName>
    </submittedName>
</protein>
<dbReference type="InterPro" id="IPR000515">
    <property type="entry name" value="MetI-like"/>
</dbReference>
<evidence type="ECO:0000313" key="11">
    <source>
        <dbReference type="Proteomes" id="UP000429644"/>
    </source>
</evidence>
<feature type="transmembrane region" description="Helical" evidence="7">
    <location>
        <begin position="134"/>
        <end position="155"/>
    </location>
</feature>
<keyword evidence="2 7" id="KW-0813">Transport</keyword>
<evidence type="ECO:0000256" key="2">
    <source>
        <dbReference type="ARBA" id="ARBA00022448"/>
    </source>
</evidence>
<sequence>MSATTAPARSRPEARQAAPPHGAAAPRPAAAPRRRRLAPALMVTPALLLAFVFVLLPAVLSFVGSFFRIPLTGGSWEFVGLGNYTALLGDTSARKAITNTAVYSVVTIVPSLAIGLALALATDALTRGKALARTLLFLPMTANLVAMAVTFKWIFDLRGGFANQLLGLVGLAPVNWLGSTDTSLLTVALVGIWRTASFTMMIFFAGLTTIPGTMNEAARMEGITGWTKLTRITLPAMRPSVIFAVVMAILQSVQAFDTVRVMTDGGPRYSTELIQTLTWRYGFEYFNLGAASALNFLLLLALLAVGLWQRKALLGSEDR</sequence>
<organism evidence="10 11">
    <name type="scientific">Georgenia ruanii</name>
    <dbReference type="NCBI Taxonomy" id="348442"/>
    <lineage>
        <taxon>Bacteria</taxon>
        <taxon>Bacillati</taxon>
        <taxon>Actinomycetota</taxon>
        <taxon>Actinomycetes</taxon>
        <taxon>Micrococcales</taxon>
        <taxon>Bogoriellaceae</taxon>
        <taxon>Georgenia</taxon>
    </lineage>
</organism>
<reference evidence="10 11" key="1">
    <citation type="submission" date="2019-10" db="EMBL/GenBank/DDBJ databases">
        <title>Georgenia wutianyii sp. nov. and Georgenia yuyongxinii sp. nov. isolated from plateau pika (Ochotona curzoniae) in the Qinghai-Tibet plateau of China.</title>
        <authorList>
            <person name="Tian Z."/>
        </authorList>
    </citation>
    <scope>NUCLEOTIDE SEQUENCE [LARGE SCALE GENOMIC DNA]</scope>
    <source>
        <strain evidence="10 11">JCM 15130</strain>
    </source>
</reference>
<evidence type="ECO:0000313" key="10">
    <source>
        <dbReference type="EMBL" id="MPV89659.1"/>
    </source>
</evidence>
<keyword evidence="5 7" id="KW-1133">Transmembrane helix</keyword>
<dbReference type="Gene3D" id="1.10.3720.10">
    <property type="entry name" value="MetI-like"/>
    <property type="match status" value="1"/>
</dbReference>
<feature type="transmembrane region" description="Helical" evidence="7">
    <location>
        <begin position="236"/>
        <end position="256"/>
    </location>
</feature>
<feature type="compositionally biased region" description="Low complexity" evidence="8">
    <location>
        <begin position="15"/>
        <end position="30"/>
    </location>
</feature>
<feature type="region of interest" description="Disordered" evidence="8">
    <location>
        <begin position="1"/>
        <end position="30"/>
    </location>
</feature>
<dbReference type="RefSeq" id="WP_152232391.1">
    <property type="nucleotide sequence ID" value="NZ_BAAAOT010000012.1"/>
</dbReference>
<evidence type="ECO:0000256" key="7">
    <source>
        <dbReference type="RuleBase" id="RU363032"/>
    </source>
</evidence>
<comment type="subcellular location">
    <subcellularLocation>
        <location evidence="1 7">Cell membrane</location>
        <topology evidence="1 7">Multi-pass membrane protein</topology>
    </subcellularLocation>
</comment>
<keyword evidence="6 7" id="KW-0472">Membrane</keyword>
<name>A0A7J9UYF3_9MICO</name>
<evidence type="ECO:0000256" key="6">
    <source>
        <dbReference type="ARBA" id="ARBA00023136"/>
    </source>
</evidence>
<dbReference type="PROSITE" id="PS50928">
    <property type="entry name" value="ABC_TM1"/>
    <property type="match status" value="1"/>
</dbReference>
<proteinExistence type="inferred from homology"/>
<evidence type="ECO:0000256" key="5">
    <source>
        <dbReference type="ARBA" id="ARBA00022989"/>
    </source>
</evidence>
<dbReference type="CDD" id="cd06261">
    <property type="entry name" value="TM_PBP2"/>
    <property type="match status" value="1"/>
</dbReference>
<dbReference type="InterPro" id="IPR035906">
    <property type="entry name" value="MetI-like_sf"/>
</dbReference>
<feature type="transmembrane region" description="Helical" evidence="7">
    <location>
        <begin position="101"/>
        <end position="122"/>
    </location>
</feature>
<evidence type="ECO:0000256" key="4">
    <source>
        <dbReference type="ARBA" id="ARBA00022692"/>
    </source>
</evidence>
<keyword evidence="3" id="KW-1003">Cell membrane</keyword>
<evidence type="ECO:0000259" key="9">
    <source>
        <dbReference type="PROSITE" id="PS50928"/>
    </source>
</evidence>
<keyword evidence="4 7" id="KW-0812">Transmembrane</keyword>